<comment type="caution">
    <text evidence="10">The sequence shown here is derived from an EMBL/GenBank/DDBJ whole genome shotgun (WGS) entry which is preliminary data.</text>
</comment>
<dbReference type="Pfam" id="PF12796">
    <property type="entry name" value="Ank_2"/>
    <property type="match status" value="2"/>
</dbReference>
<feature type="repeat" description="ANK" evidence="7">
    <location>
        <begin position="72"/>
        <end position="94"/>
    </location>
</feature>
<dbReference type="Gene3D" id="1.25.40.20">
    <property type="entry name" value="Ankyrin repeat-containing domain"/>
    <property type="match status" value="1"/>
</dbReference>
<feature type="transmembrane region" description="Helical" evidence="8">
    <location>
        <begin position="426"/>
        <end position="448"/>
    </location>
</feature>
<keyword evidence="4 8" id="KW-1133">Transmembrane helix</keyword>
<keyword evidence="11" id="KW-1185">Reference proteome</keyword>
<dbReference type="InterPro" id="IPR002110">
    <property type="entry name" value="Ankyrin_rpt"/>
</dbReference>
<evidence type="ECO:0000256" key="7">
    <source>
        <dbReference type="PROSITE-ProRule" id="PRU00023"/>
    </source>
</evidence>
<dbReference type="SUPFAM" id="SSF48403">
    <property type="entry name" value="Ankyrin repeat"/>
    <property type="match status" value="1"/>
</dbReference>
<organism evidence="10 11">
    <name type="scientific">Papaver atlanticum</name>
    <dbReference type="NCBI Taxonomy" id="357466"/>
    <lineage>
        <taxon>Eukaryota</taxon>
        <taxon>Viridiplantae</taxon>
        <taxon>Streptophyta</taxon>
        <taxon>Embryophyta</taxon>
        <taxon>Tracheophyta</taxon>
        <taxon>Spermatophyta</taxon>
        <taxon>Magnoliopsida</taxon>
        <taxon>Ranunculales</taxon>
        <taxon>Papaveraceae</taxon>
        <taxon>Papaveroideae</taxon>
        <taxon>Papaver</taxon>
    </lineage>
</organism>
<evidence type="ECO:0000256" key="3">
    <source>
        <dbReference type="ARBA" id="ARBA00022737"/>
    </source>
</evidence>
<dbReference type="Proteomes" id="UP001202328">
    <property type="component" value="Unassembled WGS sequence"/>
</dbReference>
<evidence type="ECO:0000256" key="4">
    <source>
        <dbReference type="ARBA" id="ARBA00022989"/>
    </source>
</evidence>
<dbReference type="InterPro" id="IPR026961">
    <property type="entry name" value="PGG_dom"/>
</dbReference>
<feature type="domain" description="PGG" evidence="9">
    <location>
        <begin position="276"/>
        <end position="321"/>
    </location>
</feature>
<evidence type="ECO:0000256" key="8">
    <source>
        <dbReference type="SAM" id="Phobius"/>
    </source>
</evidence>
<dbReference type="AlphaFoldDB" id="A0AAD4TJC0"/>
<keyword evidence="3" id="KW-0677">Repeat</keyword>
<dbReference type="GO" id="GO:0005886">
    <property type="term" value="C:plasma membrane"/>
    <property type="evidence" value="ECO:0007669"/>
    <property type="project" value="TreeGrafter"/>
</dbReference>
<proteinExistence type="predicted"/>
<feature type="domain" description="PGG" evidence="9">
    <location>
        <begin position="409"/>
        <end position="479"/>
    </location>
</feature>
<comment type="subcellular location">
    <subcellularLocation>
        <location evidence="1">Membrane</location>
        <topology evidence="1">Multi-pass membrane protein</topology>
    </subcellularLocation>
</comment>
<evidence type="ECO:0000259" key="9">
    <source>
        <dbReference type="Pfam" id="PF13962"/>
    </source>
</evidence>
<dbReference type="SMART" id="SM00248">
    <property type="entry name" value="ANK"/>
    <property type="match status" value="5"/>
</dbReference>
<feature type="transmembrane region" description="Helical" evidence="8">
    <location>
        <begin position="560"/>
        <end position="582"/>
    </location>
</feature>
<feature type="repeat" description="ANK" evidence="7">
    <location>
        <begin position="112"/>
        <end position="135"/>
    </location>
</feature>
<evidence type="ECO:0000256" key="6">
    <source>
        <dbReference type="ARBA" id="ARBA00023136"/>
    </source>
</evidence>
<keyword evidence="5 7" id="KW-0040">ANK repeat</keyword>
<keyword evidence="6 8" id="KW-0472">Membrane</keyword>
<reference evidence="10" key="1">
    <citation type="submission" date="2022-04" db="EMBL/GenBank/DDBJ databases">
        <title>A functionally conserved STORR gene fusion in Papaver species that diverged 16.8 million years ago.</title>
        <authorList>
            <person name="Catania T."/>
        </authorList>
    </citation>
    <scope>NUCLEOTIDE SEQUENCE</scope>
    <source>
        <strain evidence="10">S-188037</strain>
    </source>
</reference>
<dbReference type="PROSITE" id="PS50297">
    <property type="entry name" value="ANK_REP_REGION"/>
    <property type="match status" value="2"/>
</dbReference>
<dbReference type="PANTHER" id="PTHR24186:SF37">
    <property type="entry name" value="PGG DOMAIN-CONTAINING PROTEIN"/>
    <property type="match status" value="1"/>
</dbReference>
<sequence>MSLVAPGLYEASLRGDVKFLNRLPHENLHLLDETFTAHKRTALHIAAMCGHVKFAGEILKKRRELAMKKDSYGFTPLHLASARQCLSMVKQLLEYAEFVDPDINVCMLQDNEGRTPLHLAATKDRINIMKELIDKKPEAIHFKNGRNETILHLCVKHDSLNALKLLVEKLPSVDAPTGSDTVSVNSKNIDGNTILHLAAKMELDAETKPAAEMKRMKFIKYLMESENIGIEIDITNGEGRKALHMFPETEREELEIGCHGMNKKTKTDLSDPSHSKWMLEKVNALMVVATLVAGIAFTAAMNPPGGVFQEDSKIKASENPVIFTYYLSSVAKSTKSSRFGRYLDQHQLTQSPNTNFLQELLDTLDNTTYTAYSPYVMGKSPGIVLEHEKWNKIISKYKPRFSPYLIRYAGTPILAYKNPRIYNLYMTYNAIAFLVSLSIIVLVISGFIDTKKTTNHQVRVLIWMMIVAITAWLLSFISVFISMSPPFYINHPLLNQAFIINIVTLAICMCGYNFLVMKLIHWVKILWWKIMHKDKLIDQFQKEYSALHSDHTSLMTKAILFLKFMPVFYFILLATLSLPFLYSYTNRA</sequence>
<dbReference type="PANTHER" id="PTHR24186">
    <property type="entry name" value="PROTEIN PHOSPHATASE 1 REGULATORY SUBUNIT"/>
    <property type="match status" value="1"/>
</dbReference>
<name>A0AAD4TJC0_9MAGN</name>
<dbReference type="PROSITE" id="PS50088">
    <property type="entry name" value="ANK_REPEAT"/>
    <property type="match status" value="2"/>
</dbReference>
<feature type="transmembrane region" description="Helical" evidence="8">
    <location>
        <begin position="460"/>
        <end position="481"/>
    </location>
</feature>
<keyword evidence="2 8" id="KW-0812">Transmembrane</keyword>
<evidence type="ECO:0000313" key="11">
    <source>
        <dbReference type="Proteomes" id="UP001202328"/>
    </source>
</evidence>
<accession>A0AAD4TJC0</accession>
<dbReference type="InterPro" id="IPR036770">
    <property type="entry name" value="Ankyrin_rpt-contain_sf"/>
</dbReference>
<dbReference type="EMBL" id="JAJJMB010001069">
    <property type="protein sequence ID" value="KAI3959416.1"/>
    <property type="molecule type" value="Genomic_DNA"/>
</dbReference>
<evidence type="ECO:0000256" key="1">
    <source>
        <dbReference type="ARBA" id="ARBA00004141"/>
    </source>
</evidence>
<dbReference type="Pfam" id="PF13962">
    <property type="entry name" value="PGG"/>
    <property type="match status" value="2"/>
</dbReference>
<gene>
    <name evidence="10" type="ORF">MKW98_019006</name>
</gene>
<evidence type="ECO:0000256" key="2">
    <source>
        <dbReference type="ARBA" id="ARBA00022692"/>
    </source>
</evidence>
<evidence type="ECO:0000256" key="5">
    <source>
        <dbReference type="ARBA" id="ARBA00023043"/>
    </source>
</evidence>
<evidence type="ECO:0000313" key="10">
    <source>
        <dbReference type="EMBL" id="KAI3959416.1"/>
    </source>
</evidence>
<protein>
    <recommendedName>
        <fullName evidence="9">PGG domain-containing protein</fullName>
    </recommendedName>
</protein>
<feature type="transmembrane region" description="Helical" evidence="8">
    <location>
        <begin position="493"/>
        <end position="515"/>
    </location>
</feature>